<comment type="caution">
    <text evidence="4">The sequence shown here is derived from an EMBL/GenBank/DDBJ whole genome shotgun (WGS) entry which is preliminary data.</text>
</comment>
<dbReference type="GO" id="GO:0035539">
    <property type="term" value="F:8-oxo-7,8-dihydrodeoxyguanosine triphosphate pyrophosphatase activity"/>
    <property type="evidence" value="ECO:0007669"/>
    <property type="project" value="UniProtKB-EC"/>
</dbReference>
<dbReference type="Gene3D" id="3.90.79.10">
    <property type="entry name" value="Nucleoside Triphosphate Pyrophosphohydrolase"/>
    <property type="match status" value="1"/>
</dbReference>
<keyword evidence="5" id="KW-1185">Reference proteome</keyword>
<evidence type="ECO:0000313" key="5">
    <source>
        <dbReference type="Proteomes" id="UP000523087"/>
    </source>
</evidence>
<name>A0A7W0BYI2_9BACL</name>
<comment type="cofactor">
    <cofactor evidence="1">
        <name>Mg(2+)</name>
        <dbReference type="ChEBI" id="CHEBI:18420"/>
    </cofactor>
</comment>
<proteinExistence type="predicted"/>
<dbReference type="PANTHER" id="PTHR43046:SF2">
    <property type="entry name" value="8-OXO-DGTP DIPHOSPHATASE-RELATED"/>
    <property type="match status" value="1"/>
</dbReference>
<accession>A0A7W0BYI2</accession>
<dbReference type="PANTHER" id="PTHR43046">
    <property type="entry name" value="GDP-MANNOSE MANNOSYL HYDROLASE"/>
    <property type="match status" value="1"/>
</dbReference>
<evidence type="ECO:0000259" key="3">
    <source>
        <dbReference type="PROSITE" id="PS51462"/>
    </source>
</evidence>
<dbReference type="PROSITE" id="PS51462">
    <property type="entry name" value="NUDIX"/>
    <property type="match status" value="1"/>
</dbReference>
<evidence type="ECO:0000256" key="1">
    <source>
        <dbReference type="ARBA" id="ARBA00001946"/>
    </source>
</evidence>
<dbReference type="EMBL" id="JACDUT010000007">
    <property type="protein sequence ID" value="MBA2875736.1"/>
    <property type="molecule type" value="Genomic_DNA"/>
</dbReference>
<dbReference type="EC" id="3.6.1.55" evidence="4"/>
<feature type="domain" description="Nudix hydrolase" evidence="3">
    <location>
        <begin position="12"/>
        <end position="139"/>
    </location>
</feature>
<dbReference type="CDD" id="cd18886">
    <property type="entry name" value="NUDIX_MutT_Nudt1"/>
    <property type="match status" value="1"/>
</dbReference>
<dbReference type="AlphaFoldDB" id="A0A7W0BYI2"/>
<gene>
    <name evidence="4" type="ORF">HNR31_002526</name>
</gene>
<protein>
    <submittedName>
        <fullName evidence="4">8-oxo-dGTP diphosphatase</fullName>
        <ecNumber evidence="4">3.6.1.55</ecNumber>
    </submittedName>
</protein>
<dbReference type="SUPFAM" id="SSF55811">
    <property type="entry name" value="Nudix"/>
    <property type="match status" value="1"/>
</dbReference>
<organism evidence="4 5">
    <name type="scientific">Thermaerobacillus caldiproteolyticus</name>
    <dbReference type="NCBI Taxonomy" id="247480"/>
    <lineage>
        <taxon>Bacteria</taxon>
        <taxon>Bacillati</taxon>
        <taxon>Bacillota</taxon>
        <taxon>Bacilli</taxon>
        <taxon>Bacillales</taxon>
        <taxon>Anoxybacillaceae</taxon>
        <taxon>Thermaerobacillus</taxon>
    </lineage>
</organism>
<evidence type="ECO:0000256" key="2">
    <source>
        <dbReference type="ARBA" id="ARBA00022801"/>
    </source>
</evidence>
<dbReference type="InterPro" id="IPR000086">
    <property type="entry name" value="NUDIX_hydrolase_dom"/>
</dbReference>
<sequence>MEFVLNDVEVSVLQRVTNCVLVKDGKVLLLQKPRRGWWVAPGGKMEQGESIREACIREYREETGIYLKNPELKGVFTILIKEQEQVVSEWMMFTFFAHQFEGEHVPYCEEGNLEWHPIETVHELPMAPGDYHILDYVLKGSGIIYGTFTYTEDFQLLSYRLDPS</sequence>
<dbReference type="PRINTS" id="PR00502">
    <property type="entry name" value="NUDIXFAMILY"/>
</dbReference>
<dbReference type="InterPro" id="IPR015797">
    <property type="entry name" value="NUDIX_hydrolase-like_dom_sf"/>
</dbReference>
<evidence type="ECO:0000313" key="4">
    <source>
        <dbReference type="EMBL" id="MBA2875736.1"/>
    </source>
</evidence>
<dbReference type="InterPro" id="IPR020476">
    <property type="entry name" value="Nudix_hydrolase"/>
</dbReference>
<keyword evidence="2 4" id="KW-0378">Hydrolase</keyword>
<dbReference type="Proteomes" id="UP000523087">
    <property type="component" value="Unassembled WGS sequence"/>
</dbReference>
<reference evidence="4 5" key="1">
    <citation type="submission" date="2020-07" db="EMBL/GenBank/DDBJ databases">
        <title>Genomic Encyclopedia of Type Strains, Phase IV (KMG-IV): sequencing the most valuable type-strain genomes for metagenomic binning, comparative biology and taxonomic classification.</title>
        <authorList>
            <person name="Goeker M."/>
        </authorList>
    </citation>
    <scope>NUCLEOTIDE SEQUENCE [LARGE SCALE GENOMIC DNA]</scope>
    <source>
        <strain evidence="4 5">DSM 15730</strain>
    </source>
</reference>
<dbReference type="Pfam" id="PF00293">
    <property type="entry name" value="NUDIX"/>
    <property type="match status" value="1"/>
</dbReference>